<organism evidence="1 2">
    <name type="scientific">Acidobacterium capsulatum (strain ATCC 51196 / DSM 11244 / BCRC 80197 / JCM 7670 / NBRC 15755 / NCIMB 13165 / 161)</name>
    <dbReference type="NCBI Taxonomy" id="240015"/>
    <lineage>
        <taxon>Bacteria</taxon>
        <taxon>Pseudomonadati</taxon>
        <taxon>Acidobacteriota</taxon>
        <taxon>Terriglobia</taxon>
        <taxon>Terriglobales</taxon>
        <taxon>Acidobacteriaceae</taxon>
        <taxon>Acidobacterium</taxon>
    </lineage>
</organism>
<proteinExistence type="predicted"/>
<dbReference type="InParanoid" id="C1F684"/>
<dbReference type="HOGENOM" id="CLU_3283289_0_0_0"/>
<keyword evidence="2" id="KW-1185">Reference proteome</keyword>
<dbReference type="Proteomes" id="UP000002207">
    <property type="component" value="Chromosome"/>
</dbReference>
<sequence length="40" mass="4565">MRGKVAPHRRGLYNVTKLLLPASFLNALALESFCRKNTYD</sequence>
<evidence type="ECO:0000313" key="1">
    <source>
        <dbReference type="EMBL" id="ACO32927.1"/>
    </source>
</evidence>
<reference evidence="1 2" key="1">
    <citation type="journal article" date="2009" name="Appl. Environ. Microbiol.">
        <title>Three genomes from the phylum Acidobacteria provide insight into the lifestyles of these microorganisms in soils.</title>
        <authorList>
            <person name="Ward N.L."/>
            <person name="Challacombe J.F."/>
            <person name="Janssen P.H."/>
            <person name="Henrissat B."/>
            <person name="Coutinho P.M."/>
            <person name="Wu M."/>
            <person name="Xie G."/>
            <person name="Haft D.H."/>
            <person name="Sait M."/>
            <person name="Badger J."/>
            <person name="Barabote R.D."/>
            <person name="Bradley B."/>
            <person name="Brettin T.S."/>
            <person name="Brinkac L.M."/>
            <person name="Bruce D."/>
            <person name="Creasy T."/>
            <person name="Daugherty S.C."/>
            <person name="Davidsen T.M."/>
            <person name="DeBoy R.T."/>
            <person name="Detter J.C."/>
            <person name="Dodson R.J."/>
            <person name="Durkin A.S."/>
            <person name="Ganapathy A."/>
            <person name="Gwinn-Giglio M."/>
            <person name="Han C.S."/>
            <person name="Khouri H."/>
            <person name="Kiss H."/>
            <person name="Kothari S.P."/>
            <person name="Madupu R."/>
            <person name="Nelson K.E."/>
            <person name="Nelson W.C."/>
            <person name="Paulsen I."/>
            <person name="Penn K."/>
            <person name="Ren Q."/>
            <person name="Rosovitz M.J."/>
            <person name="Selengut J.D."/>
            <person name="Shrivastava S."/>
            <person name="Sullivan S.A."/>
            <person name="Tapia R."/>
            <person name="Thompson L.S."/>
            <person name="Watkins K.L."/>
            <person name="Yang Q."/>
            <person name="Yu C."/>
            <person name="Zafar N."/>
            <person name="Zhou L."/>
            <person name="Kuske C.R."/>
        </authorList>
    </citation>
    <scope>NUCLEOTIDE SEQUENCE [LARGE SCALE GENOMIC DNA]</scope>
    <source>
        <strain evidence="2">ATCC 51196 / DSM 11244 / BCRC 80197 / JCM 7670 / NBRC 15755 / NCIMB 13165 / 161</strain>
    </source>
</reference>
<gene>
    <name evidence="1" type="ordered locus">ACP_3314</name>
</gene>
<evidence type="ECO:0000313" key="2">
    <source>
        <dbReference type="Proteomes" id="UP000002207"/>
    </source>
</evidence>
<dbReference type="AlphaFoldDB" id="C1F684"/>
<accession>C1F684</accession>
<name>C1F684_ACIC5</name>
<protein>
    <submittedName>
        <fullName evidence="1">Uncharacterized protein</fullName>
    </submittedName>
</protein>
<dbReference type="KEGG" id="aca:ACP_3314"/>
<dbReference type="STRING" id="240015.ACP_3314"/>
<dbReference type="EMBL" id="CP001472">
    <property type="protein sequence ID" value="ACO32927.1"/>
    <property type="molecule type" value="Genomic_DNA"/>
</dbReference>